<protein>
    <submittedName>
        <fullName evidence="5">Helix-turn-helix domain-containing protein</fullName>
    </submittedName>
</protein>
<dbReference type="InterPro" id="IPR020449">
    <property type="entry name" value="Tscrpt_reg_AraC-type_HTH"/>
</dbReference>
<sequence>MIDNLPIDGTISIPVFCKHVTSQRHNSPLHVHSHHIELYLLRSGDISFYTERQAFAVEPNTLILIPNGIWHCALTHGPTVYERVCLNIDTGLIAQFSTKQTDLYACFRTALKQEVSAQQLTEAQCQHFTELCDQLLTIIDHPKYAADVAERIQLMTILIFANQTPAHTLPRENQMPALLEKITHFIGDHLQTDLSLRALGEYFYLNPNYLDQYFKKYMNVSLHTYIIEKRIERAKQLLATGLSVTEVCAQCGYGNYSNFIRTFGKQVGVSPGRYKKQMRS</sequence>
<dbReference type="PROSITE" id="PS00041">
    <property type="entry name" value="HTH_ARAC_FAMILY_1"/>
    <property type="match status" value="1"/>
</dbReference>
<keyword evidence="3" id="KW-0804">Transcription</keyword>
<dbReference type="PRINTS" id="PR00032">
    <property type="entry name" value="HTHARAC"/>
</dbReference>
<evidence type="ECO:0000259" key="4">
    <source>
        <dbReference type="PROSITE" id="PS01124"/>
    </source>
</evidence>
<dbReference type="InterPro" id="IPR009057">
    <property type="entry name" value="Homeodomain-like_sf"/>
</dbReference>
<dbReference type="SUPFAM" id="SSF51182">
    <property type="entry name" value="RmlC-like cupins"/>
    <property type="match status" value="1"/>
</dbReference>
<evidence type="ECO:0000256" key="2">
    <source>
        <dbReference type="ARBA" id="ARBA00023125"/>
    </source>
</evidence>
<comment type="caution">
    <text evidence="5">The sequence shown here is derived from an EMBL/GenBank/DDBJ whole genome shotgun (WGS) entry which is preliminary data.</text>
</comment>
<name>A0ABV5WX38_9LACO</name>
<dbReference type="InterPro" id="IPR018060">
    <property type="entry name" value="HTH_AraC"/>
</dbReference>
<dbReference type="SUPFAM" id="SSF46689">
    <property type="entry name" value="Homeodomain-like"/>
    <property type="match status" value="1"/>
</dbReference>
<keyword evidence="1" id="KW-0805">Transcription regulation</keyword>
<proteinExistence type="predicted"/>
<dbReference type="InterPro" id="IPR011051">
    <property type="entry name" value="RmlC_Cupin_sf"/>
</dbReference>
<dbReference type="PROSITE" id="PS01124">
    <property type="entry name" value="HTH_ARAC_FAMILY_2"/>
    <property type="match status" value="1"/>
</dbReference>
<dbReference type="Proteomes" id="UP001589691">
    <property type="component" value="Unassembled WGS sequence"/>
</dbReference>
<reference evidence="5 6" key="1">
    <citation type="submission" date="2024-09" db="EMBL/GenBank/DDBJ databases">
        <authorList>
            <person name="Sun Q."/>
            <person name="Mori K."/>
        </authorList>
    </citation>
    <scope>NUCLEOTIDE SEQUENCE [LARGE SCALE GENOMIC DNA]</scope>
    <source>
        <strain evidence="5 6">TBRC 4576</strain>
    </source>
</reference>
<dbReference type="InterPro" id="IPR014710">
    <property type="entry name" value="RmlC-like_jellyroll"/>
</dbReference>
<dbReference type="InterPro" id="IPR003313">
    <property type="entry name" value="AraC-bd"/>
</dbReference>
<dbReference type="EMBL" id="JBHLZY010000029">
    <property type="protein sequence ID" value="MFB9770708.1"/>
    <property type="molecule type" value="Genomic_DNA"/>
</dbReference>
<evidence type="ECO:0000313" key="6">
    <source>
        <dbReference type="Proteomes" id="UP001589691"/>
    </source>
</evidence>
<dbReference type="SMART" id="SM00342">
    <property type="entry name" value="HTH_ARAC"/>
    <property type="match status" value="1"/>
</dbReference>
<evidence type="ECO:0000313" key="5">
    <source>
        <dbReference type="EMBL" id="MFB9770708.1"/>
    </source>
</evidence>
<dbReference type="PANTHER" id="PTHR43280:SF10">
    <property type="entry name" value="REGULATORY PROTEIN POCR"/>
    <property type="match status" value="1"/>
</dbReference>
<dbReference type="Pfam" id="PF02311">
    <property type="entry name" value="AraC_binding"/>
    <property type="match status" value="1"/>
</dbReference>
<evidence type="ECO:0000256" key="3">
    <source>
        <dbReference type="ARBA" id="ARBA00023163"/>
    </source>
</evidence>
<evidence type="ECO:0000256" key="1">
    <source>
        <dbReference type="ARBA" id="ARBA00023015"/>
    </source>
</evidence>
<gene>
    <name evidence="5" type="ORF">ACFFLI_12665</name>
</gene>
<dbReference type="Pfam" id="PF12833">
    <property type="entry name" value="HTH_18"/>
    <property type="match status" value="1"/>
</dbReference>
<keyword evidence="2" id="KW-0238">DNA-binding</keyword>
<dbReference type="RefSeq" id="WP_137643784.1">
    <property type="nucleotide sequence ID" value="NZ_BJEA01000030.1"/>
</dbReference>
<dbReference type="InterPro" id="IPR018062">
    <property type="entry name" value="HTH_AraC-typ_CS"/>
</dbReference>
<dbReference type="PANTHER" id="PTHR43280">
    <property type="entry name" value="ARAC-FAMILY TRANSCRIPTIONAL REGULATOR"/>
    <property type="match status" value="1"/>
</dbReference>
<dbReference type="Gene3D" id="1.10.10.60">
    <property type="entry name" value="Homeodomain-like"/>
    <property type="match status" value="2"/>
</dbReference>
<accession>A0ABV5WX38</accession>
<feature type="domain" description="HTH araC/xylS-type" evidence="4">
    <location>
        <begin position="180"/>
        <end position="277"/>
    </location>
</feature>
<organism evidence="5 6">
    <name type="scientific">Lactiplantibacillus modestisalitolerans</name>
    <dbReference type="NCBI Taxonomy" id="1457219"/>
    <lineage>
        <taxon>Bacteria</taxon>
        <taxon>Bacillati</taxon>
        <taxon>Bacillota</taxon>
        <taxon>Bacilli</taxon>
        <taxon>Lactobacillales</taxon>
        <taxon>Lactobacillaceae</taxon>
        <taxon>Lactiplantibacillus</taxon>
    </lineage>
</organism>
<keyword evidence="6" id="KW-1185">Reference proteome</keyword>
<dbReference type="Gene3D" id="2.60.120.10">
    <property type="entry name" value="Jelly Rolls"/>
    <property type="match status" value="1"/>
</dbReference>